<evidence type="ECO:0000313" key="2">
    <source>
        <dbReference type="Proteomes" id="UP000253740"/>
    </source>
</evidence>
<sequence>MKSAPTIGFEYRPSRALIAALWAVAALAVLAIASSGLPGWLRFALAVAAVAYAIRDVARLRRPPLRALRLRGDGAVELALADGRDAAGTLRGARVLGPLIVLRLAWGAGSRAALVLLPDNLDADTRRRLRVRLGAGQGIV</sequence>
<dbReference type="OrthoDB" id="5955251at2"/>
<reference evidence="1" key="1">
    <citation type="submission" date="2015-08" db="EMBL/GenBank/DDBJ databases">
        <title>Complete DNA Sequence of Pseudomonas syringae pv. actinidiae, the Causal Agent of Kiwifruit Canker Disease.</title>
        <authorList>
            <person name="Rikkerink E.H.A."/>
            <person name="Fineran P.C."/>
        </authorList>
    </citation>
    <scope>NUCLEOTIDE SEQUENCE</scope>
    <source>
        <strain evidence="1">SkMP5</strain>
    </source>
</reference>
<dbReference type="STRING" id="1475481.GCA_000953855_02680"/>
<organism evidence="1">
    <name type="scientific">Mizugakiibacter sediminis</name>
    <dbReference type="NCBI Taxonomy" id="1475481"/>
    <lineage>
        <taxon>Bacteria</taxon>
        <taxon>Pseudomonadati</taxon>
        <taxon>Pseudomonadota</taxon>
        <taxon>Gammaproteobacteria</taxon>
        <taxon>Lysobacterales</taxon>
        <taxon>Rhodanobacteraceae</taxon>
        <taxon>Mizugakiibacter</taxon>
    </lineage>
</organism>
<name>A0A0K8QQW8_9GAMM</name>
<accession>A0A0K8QQW8</accession>
<evidence type="ECO:0000313" key="1">
    <source>
        <dbReference type="EMBL" id="GAP67308.1"/>
    </source>
</evidence>
<dbReference type="RefSeq" id="WP_062537857.1">
    <property type="nucleotide sequence ID" value="NZ_DF970255.1"/>
</dbReference>
<evidence type="ECO:0008006" key="3">
    <source>
        <dbReference type="Google" id="ProtNLM"/>
    </source>
</evidence>
<dbReference type="EMBL" id="DF970255">
    <property type="protein sequence ID" value="GAP67308.1"/>
    <property type="molecule type" value="Genomic_DNA"/>
</dbReference>
<protein>
    <recommendedName>
        <fullName evidence="3">Toxin CptA</fullName>
    </recommendedName>
</protein>
<proteinExistence type="predicted"/>
<dbReference type="Pfam" id="PF07254">
    <property type="entry name" value="Cpta_toxin"/>
    <property type="match status" value="1"/>
</dbReference>
<dbReference type="Proteomes" id="UP000253740">
    <property type="component" value="Unassembled WGS sequence"/>
</dbReference>
<dbReference type="AlphaFoldDB" id="A0A0K8QQW8"/>
<keyword evidence="2" id="KW-1185">Reference proteome</keyword>
<dbReference type="InterPro" id="IPR009883">
    <property type="entry name" value="YgfX"/>
</dbReference>
<gene>
    <name evidence="1" type="ORF">MBSD_n2629</name>
</gene>